<comment type="caution">
    <text evidence="2">The sequence shown here is derived from an EMBL/GenBank/DDBJ whole genome shotgun (WGS) entry which is preliminary data.</text>
</comment>
<accession>A0A9N8HEP7</accession>
<dbReference type="EMBL" id="CAICTM010000418">
    <property type="protein sequence ID" value="CAB9510072.1"/>
    <property type="molecule type" value="Genomic_DNA"/>
</dbReference>
<feature type="compositionally biased region" description="Low complexity" evidence="1">
    <location>
        <begin position="24"/>
        <end position="39"/>
    </location>
</feature>
<evidence type="ECO:0000256" key="1">
    <source>
        <dbReference type="SAM" id="MobiDB-lite"/>
    </source>
</evidence>
<name>A0A9N8HEP7_9STRA</name>
<proteinExistence type="predicted"/>
<dbReference type="Proteomes" id="UP001153069">
    <property type="component" value="Unassembled WGS sequence"/>
</dbReference>
<reference evidence="2" key="1">
    <citation type="submission" date="2020-06" db="EMBL/GenBank/DDBJ databases">
        <authorList>
            <consortium name="Plant Systems Biology data submission"/>
        </authorList>
    </citation>
    <scope>NUCLEOTIDE SEQUENCE</scope>
    <source>
        <strain evidence="2">D6</strain>
    </source>
</reference>
<sequence length="118" mass="13196">MATFTGMNNLKTQTDELFCLDCSNSSTKSTDSVGSISSSSRDHRLKPCCGQIADSFSESMEMDIFSVRHEDQVLPCGHIGCNYYRGNCIVCDKEAESKEEWGKMLTQFAKGNRYAARR</sequence>
<keyword evidence="3" id="KW-1185">Reference proteome</keyword>
<feature type="region of interest" description="Disordered" evidence="1">
    <location>
        <begin position="24"/>
        <end position="44"/>
    </location>
</feature>
<dbReference type="AlphaFoldDB" id="A0A9N8HEP7"/>
<protein>
    <submittedName>
        <fullName evidence="2">Uncharacterized protein</fullName>
    </submittedName>
</protein>
<gene>
    <name evidence="2" type="ORF">SEMRO_419_G139010.1</name>
</gene>
<evidence type="ECO:0000313" key="2">
    <source>
        <dbReference type="EMBL" id="CAB9510072.1"/>
    </source>
</evidence>
<organism evidence="2 3">
    <name type="scientific">Seminavis robusta</name>
    <dbReference type="NCBI Taxonomy" id="568900"/>
    <lineage>
        <taxon>Eukaryota</taxon>
        <taxon>Sar</taxon>
        <taxon>Stramenopiles</taxon>
        <taxon>Ochrophyta</taxon>
        <taxon>Bacillariophyta</taxon>
        <taxon>Bacillariophyceae</taxon>
        <taxon>Bacillariophycidae</taxon>
        <taxon>Naviculales</taxon>
        <taxon>Naviculaceae</taxon>
        <taxon>Seminavis</taxon>
    </lineage>
</organism>
<evidence type="ECO:0000313" key="3">
    <source>
        <dbReference type="Proteomes" id="UP001153069"/>
    </source>
</evidence>